<comment type="caution">
    <text evidence="2">The sequence shown here is derived from an EMBL/GenBank/DDBJ whole genome shotgun (WGS) entry which is preliminary data.</text>
</comment>
<gene>
    <name evidence="2" type="ORF">ACJDUG_10165</name>
</gene>
<feature type="domain" description="DUF1659" evidence="1">
    <location>
        <begin position="1"/>
        <end position="61"/>
    </location>
</feature>
<keyword evidence="3" id="KW-1185">Reference proteome</keyword>
<dbReference type="EMBL" id="JBJHZZ010000006">
    <property type="protein sequence ID" value="MFL0247338.1"/>
    <property type="molecule type" value="Genomic_DNA"/>
</dbReference>
<dbReference type="InterPro" id="IPR012454">
    <property type="entry name" value="DUF1659"/>
</dbReference>
<sequence length="63" mass="6967">MTIKYKDGIDLTGKDVIKAKKFSNIKVTADDQSILDTANALAPLLQYEITDILRSDDNILLNA</sequence>
<reference evidence="2 3" key="1">
    <citation type="submission" date="2024-11" db="EMBL/GenBank/DDBJ databases">
        <authorList>
            <person name="Heng Y.C."/>
            <person name="Lim A.C.H."/>
            <person name="Lee J.K.Y."/>
            <person name="Kittelmann S."/>
        </authorList>
    </citation>
    <scope>NUCLEOTIDE SEQUENCE [LARGE SCALE GENOMIC DNA]</scope>
    <source>
        <strain evidence="2 3">WILCCON 0185</strain>
    </source>
</reference>
<dbReference type="Pfam" id="PF07872">
    <property type="entry name" value="DUF1659"/>
    <property type="match status" value="1"/>
</dbReference>
<dbReference type="Proteomes" id="UP001623591">
    <property type="component" value="Unassembled WGS sequence"/>
</dbReference>
<dbReference type="RefSeq" id="WP_406769793.1">
    <property type="nucleotide sequence ID" value="NZ_JBJHZZ010000006.1"/>
</dbReference>
<accession>A0ABW8T4C1</accession>
<evidence type="ECO:0000313" key="3">
    <source>
        <dbReference type="Proteomes" id="UP001623591"/>
    </source>
</evidence>
<protein>
    <submittedName>
        <fullName evidence="2">DUF1659 domain-containing protein</fullName>
    </submittedName>
</protein>
<proteinExistence type="predicted"/>
<name>A0ABW8T4C1_9CLOT</name>
<evidence type="ECO:0000259" key="1">
    <source>
        <dbReference type="Pfam" id="PF07872"/>
    </source>
</evidence>
<organism evidence="2 3">
    <name type="scientific">Candidatus Clostridium stratigraminis</name>
    <dbReference type="NCBI Taxonomy" id="3381661"/>
    <lineage>
        <taxon>Bacteria</taxon>
        <taxon>Bacillati</taxon>
        <taxon>Bacillota</taxon>
        <taxon>Clostridia</taxon>
        <taxon>Eubacteriales</taxon>
        <taxon>Clostridiaceae</taxon>
        <taxon>Clostridium</taxon>
    </lineage>
</organism>
<evidence type="ECO:0000313" key="2">
    <source>
        <dbReference type="EMBL" id="MFL0247338.1"/>
    </source>
</evidence>